<feature type="transmembrane region" description="Helical" evidence="2">
    <location>
        <begin position="141"/>
        <end position="161"/>
    </location>
</feature>
<dbReference type="InterPro" id="IPR011990">
    <property type="entry name" value="TPR-like_helical_dom_sf"/>
</dbReference>
<accession>A0ABV0G2F5</accession>
<evidence type="ECO:0000313" key="4">
    <source>
        <dbReference type="EMBL" id="MEO3691909.1"/>
    </source>
</evidence>
<gene>
    <name evidence="4" type="ORF">ABDJ85_10540</name>
</gene>
<feature type="region of interest" description="Disordered" evidence="1">
    <location>
        <begin position="116"/>
        <end position="135"/>
    </location>
</feature>
<feature type="region of interest" description="Disordered" evidence="1">
    <location>
        <begin position="222"/>
        <end position="247"/>
    </location>
</feature>
<organism evidence="4 5">
    <name type="scientific">Roseateles paludis</name>
    <dbReference type="NCBI Taxonomy" id="3145238"/>
    <lineage>
        <taxon>Bacteria</taxon>
        <taxon>Pseudomonadati</taxon>
        <taxon>Pseudomonadota</taxon>
        <taxon>Betaproteobacteria</taxon>
        <taxon>Burkholderiales</taxon>
        <taxon>Sphaerotilaceae</taxon>
        <taxon>Roseateles</taxon>
    </lineage>
</organism>
<dbReference type="Gene3D" id="1.25.40.10">
    <property type="entry name" value="Tetratricopeptide repeat domain"/>
    <property type="match status" value="1"/>
</dbReference>
<dbReference type="RefSeq" id="WP_347704716.1">
    <property type="nucleotide sequence ID" value="NZ_JBDPZD010000002.1"/>
</dbReference>
<feature type="region of interest" description="Disordered" evidence="1">
    <location>
        <begin position="261"/>
        <end position="286"/>
    </location>
</feature>
<evidence type="ECO:0000313" key="5">
    <source>
        <dbReference type="Proteomes" id="UP001495147"/>
    </source>
</evidence>
<keyword evidence="2" id="KW-0812">Transmembrane</keyword>
<proteinExistence type="predicted"/>
<evidence type="ECO:0000256" key="3">
    <source>
        <dbReference type="SAM" id="SignalP"/>
    </source>
</evidence>
<evidence type="ECO:0000256" key="2">
    <source>
        <dbReference type="SAM" id="Phobius"/>
    </source>
</evidence>
<keyword evidence="3" id="KW-0732">Signal</keyword>
<dbReference type="EMBL" id="JBDPZD010000002">
    <property type="protein sequence ID" value="MEO3691909.1"/>
    <property type="molecule type" value="Genomic_DNA"/>
</dbReference>
<feature type="compositionally biased region" description="Gly residues" evidence="1">
    <location>
        <begin position="268"/>
        <end position="286"/>
    </location>
</feature>
<dbReference type="SUPFAM" id="SSF48452">
    <property type="entry name" value="TPR-like"/>
    <property type="match status" value="1"/>
</dbReference>
<keyword evidence="2" id="KW-1133">Transmembrane helix</keyword>
<name>A0ABV0G2F5_9BURK</name>
<keyword evidence="5" id="KW-1185">Reference proteome</keyword>
<comment type="caution">
    <text evidence="4">The sequence shown here is derived from an EMBL/GenBank/DDBJ whole genome shotgun (WGS) entry which is preliminary data.</text>
</comment>
<sequence>MTSRPTFLVGLLAALSLSAQLAFALPSVDEVRAAANQGDYPRAEQMMREVVEAKPGSAKAHYVLAEILARQRKFTDAAEQARLVRLNDPDLKTVDRAKFTEFERLLDRAQGASTAAAPAAVPMPARTPTPAPASHNSDGGVPLWMLLGGSVLFIGLAARWMRRRAAAPSSMPMPGYGGAGTMPMGGYGPGAAPSQGPGLMGVGLAAAGGVAAGMLAERMLHGGSDHTTSRSDGYAPGGAFEGGSQDLGAASDLASRDIDFGSGNSWDAGGGGGDFGGSDGGGGGDW</sequence>
<reference evidence="4 5" key="1">
    <citation type="submission" date="2024-05" db="EMBL/GenBank/DDBJ databases">
        <title>Roseateles sp. DJS-2-20 16S ribosomal RNA gene Genome sequencing and assembly.</title>
        <authorList>
            <person name="Woo H."/>
        </authorList>
    </citation>
    <scope>NUCLEOTIDE SEQUENCE [LARGE SCALE GENOMIC DNA]</scope>
    <source>
        <strain evidence="4 5">DJS-2-20</strain>
    </source>
</reference>
<keyword evidence="2" id="KW-0472">Membrane</keyword>
<evidence type="ECO:0000256" key="1">
    <source>
        <dbReference type="SAM" id="MobiDB-lite"/>
    </source>
</evidence>
<dbReference type="Pfam" id="PF13432">
    <property type="entry name" value="TPR_16"/>
    <property type="match status" value="1"/>
</dbReference>
<feature type="signal peptide" evidence="3">
    <location>
        <begin position="1"/>
        <end position="24"/>
    </location>
</feature>
<dbReference type="Proteomes" id="UP001495147">
    <property type="component" value="Unassembled WGS sequence"/>
</dbReference>
<feature type="chain" id="PRO_5047221827" evidence="3">
    <location>
        <begin position="25"/>
        <end position="286"/>
    </location>
</feature>
<protein>
    <submittedName>
        <fullName evidence="4">Tetratricopeptide repeat protein</fullName>
    </submittedName>
</protein>